<evidence type="ECO:0000256" key="1">
    <source>
        <dbReference type="ARBA" id="ARBA00004651"/>
    </source>
</evidence>
<evidence type="ECO:0000259" key="12">
    <source>
        <dbReference type="PROSITE" id="PS50262"/>
    </source>
</evidence>
<feature type="non-terminal residue" evidence="13">
    <location>
        <position position="1"/>
    </location>
</feature>
<dbReference type="GO" id="GO:0004930">
    <property type="term" value="F:G protein-coupled receptor activity"/>
    <property type="evidence" value="ECO:0007669"/>
    <property type="project" value="UniProtKB-KW"/>
</dbReference>
<dbReference type="SUPFAM" id="SSF81321">
    <property type="entry name" value="Family A G protein-coupled receptor-like"/>
    <property type="match status" value="1"/>
</dbReference>
<reference evidence="13" key="1">
    <citation type="submission" date="2022-03" db="EMBL/GenBank/DDBJ databases">
        <authorList>
            <person name="Alioto T."/>
            <person name="Alioto T."/>
            <person name="Gomez Garrido J."/>
        </authorList>
    </citation>
    <scope>NUCLEOTIDE SEQUENCE</scope>
</reference>
<dbReference type="PROSITE" id="PS50262">
    <property type="entry name" value="G_PROTEIN_RECEP_F1_2"/>
    <property type="match status" value="1"/>
</dbReference>
<accession>A0AAD1SVF4</accession>
<dbReference type="GO" id="GO:0004984">
    <property type="term" value="F:olfactory receptor activity"/>
    <property type="evidence" value="ECO:0007669"/>
    <property type="project" value="InterPro"/>
</dbReference>
<feature type="transmembrane region" description="Helical" evidence="11">
    <location>
        <begin position="132"/>
        <end position="150"/>
    </location>
</feature>
<dbReference type="InterPro" id="IPR000276">
    <property type="entry name" value="GPCR_Rhodpsn"/>
</dbReference>
<keyword evidence="14" id="KW-1185">Reference proteome</keyword>
<dbReference type="GO" id="GO:0005886">
    <property type="term" value="C:plasma membrane"/>
    <property type="evidence" value="ECO:0007669"/>
    <property type="project" value="UniProtKB-SubCell"/>
</dbReference>
<dbReference type="EMBL" id="OW240919">
    <property type="protein sequence ID" value="CAH2312660.1"/>
    <property type="molecule type" value="Genomic_DNA"/>
</dbReference>
<evidence type="ECO:0000256" key="7">
    <source>
        <dbReference type="ARBA" id="ARBA00023136"/>
    </source>
</evidence>
<dbReference type="PROSITE" id="PS00237">
    <property type="entry name" value="G_PROTEIN_RECEP_F1_1"/>
    <property type="match status" value="1"/>
</dbReference>
<keyword evidence="4 11" id="KW-0552">Olfaction</keyword>
<keyword evidence="5 11" id="KW-1133">Transmembrane helix</keyword>
<sequence>VTDFRLTTLSDNSQTLCILFLVFLLIYMNTLIINSLIIILVFTDLHLHTPMYFFLGNLAFLDMSLSSVTAPRMLSDFITTNNSISFPACMMQIFFLIYFLATELLLLGAMSYDRFAAISHPLHYIHIMSWKVCSQLASLIWVSGFFYSLVHTLCSLRLTFCDSNVIQNFFCDLPHLFQISCTDTFINLLITVTFGGSLLLVAFAITFIPYARIFITIMRIRTKDGKLKAFSTCTSHLAVVSIFYASLIFTYFVPTTSLVDLYKIVSVVYAVINPLLNPLIYSVRNKDLKPPPLSGSGRWEIPSGKALGKVKQCH</sequence>
<keyword evidence="6 10" id="KW-0297">G-protein coupled receptor</keyword>
<feature type="non-terminal residue" evidence="13">
    <location>
        <position position="314"/>
    </location>
</feature>
<dbReference type="Proteomes" id="UP001295444">
    <property type="component" value="Chromosome 08"/>
</dbReference>
<evidence type="ECO:0000256" key="6">
    <source>
        <dbReference type="ARBA" id="ARBA00023040"/>
    </source>
</evidence>
<organism evidence="13 14">
    <name type="scientific">Pelobates cultripes</name>
    <name type="common">Western spadefoot toad</name>
    <dbReference type="NCBI Taxonomy" id="61616"/>
    <lineage>
        <taxon>Eukaryota</taxon>
        <taxon>Metazoa</taxon>
        <taxon>Chordata</taxon>
        <taxon>Craniata</taxon>
        <taxon>Vertebrata</taxon>
        <taxon>Euteleostomi</taxon>
        <taxon>Amphibia</taxon>
        <taxon>Batrachia</taxon>
        <taxon>Anura</taxon>
        <taxon>Pelobatoidea</taxon>
        <taxon>Pelobatidae</taxon>
        <taxon>Pelobates</taxon>
    </lineage>
</organism>
<dbReference type="InterPro" id="IPR050516">
    <property type="entry name" value="Olfactory_GPCR"/>
</dbReference>
<protein>
    <recommendedName>
        <fullName evidence="11">Olfactory receptor</fullName>
    </recommendedName>
</protein>
<feature type="transmembrane region" description="Helical" evidence="11">
    <location>
        <begin position="229"/>
        <end position="252"/>
    </location>
</feature>
<dbReference type="InterPro" id="IPR017452">
    <property type="entry name" value="GPCR_Rhodpsn_7TM"/>
</dbReference>
<dbReference type="PRINTS" id="PR00245">
    <property type="entry name" value="OLFACTORYR"/>
</dbReference>
<name>A0AAD1SVF4_PELCU</name>
<dbReference type="FunFam" id="1.20.1070.10:FF:000015">
    <property type="entry name" value="Olfactory receptor"/>
    <property type="match status" value="1"/>
</dbReference>
<feature type="domain" description="G-protein coupled receptors family 1 profile" evidence="12">
    <location>
        <begin position="33"/>
        <end position="281"/>
    </location>
</feature>
<proteinExistence type="inferred from homology"/>
<comment type="similarity">
    <text evidence="10">Belongs to the G-protein coupled receptor 1 family.</text>
</comment>
<dbReference type="PRINTS" id="PR00237">
    <property type="entry name" value="GPCRRHODOPSN"/>
</dbReference>
<evidence type="ECO:0000256" key="11">
    <source>
        <dbReference type="RuleBase" id="RU363047"/>
    </source>
</evidence>
<feature type="transmembrane region" description="Helical" evidence="11">
    <location>
        <begin position="18"/>
        <end position="42"/>
    </location>
</feature>
<keyword evidence="2 11" id="KW-1003">Cell membrane</keyword>
<feature type="transmembrane region" description="Helical" evidence="11">
    <location>
        <begin position="185"/>
        <end position="208"/>
    </location>
</feature>
<keyword evidence="7 11" id="KW-0472">Membrane</keyword>
<keyword evidence="8 10" id="KW-0675">Receptor</keyword>
<feature type="transmembrane region" description="Helical" evidence="11">
    <location>
        <begin position="90"/>
        <end position="112"/>
    </location>
</feature>
<keyword evidence="9 10" id="KW-0807">Transducer</keyword>
<dbReference type="AlphaFoldDB" id="A0AAD1SVF4"/>
<evidence type="ECO:0000256" key="9">
    <source>
        <dbReference type="ARBA" id="ARBA00023224"/>
    </source>
</evidence>
<evidence type="ECO:0000256" key="3">
    <source>
        <dbReference type="ARBA" id="ARBA00022692"/>
    </source>
</evidence>
<comment type="subcellular location">
    <subcellularLocation>
        <location evidence="1 11">Cell membrane</location>
        <topology evidence="1 11">Multi-pass membrane protein</topology>
    </subcellularLocation>
</comment>
<gene>
    <name evidence="13" type="ORF">PECUL_23A049385</name>
</gene>
<evidence type="ECO:0000256" key="2">
    <source>
        <dbReference type="ARBA" id="ARBA00022475"/>
    </source>
</evidence>
<dbReference type="PANTHER" id="PTHR26452">
    <property type="entry name" value="OLFACTORY RECEPTOR"/>
    <property type="match status" value="1"/>
</dbReference>
<keyword evidence="11" id="KW-0716">Sensory transduction</keyword>
<evidence type="ECO:0000313" key="14">
    <source>
        <dbReference type="Proteomes" id="UP001295444"/>
    </source>
</evidence>
<evidence type="ECO:0000256" key="10">
    <source>
        <dbReference type="RuleBase" id="RU000688"/>
    </source>
</evidence>
<keyword evidence="3 10" id="KW-0812">Transmembrane</keyword>
<evidence type="ECO:0000313" key="13">
    <source>
        <dbReference type="EMBL" id="CAH2312660.1"/>
    </source>
</evidence>
<feature type="transmembrane region" description="Helical" evidence="11">
    <location>
        <begin position="264"/>
        <end position="283"/>
    </location>
</feature>
<evidence type="ECO:0000256" key="5">
    <source>
        <dbReference type="ARBA" id="ARBA00022989"/>
    </source>
</evidence>
<dbReference type="InterPro" id="IPR000725">
    <property type="entry name" value="Olfact_rcpt"/>
</dbReference>
<dbReference type="Gene3D" id="1.20.1070.10">
    <property type="entry name" value="Rhodopsin 7-helix transmembrane proteins"/>
    <property type="match status" value="1"/>
</dbReference>
<evidence type="ECO:0000256" key="8">
    <source>
        <dbReference type="ARBA" id="ARBA00023170"/>
    </source>
</evidence>
<dbReference type="Pfam" id="PF13853">
    <property type="entry name" value="7tm_4"/>
    <property type="match status" value="1"/>
</dbReference>
<evidence type="ECO:0000256" key="4">
    <source>
        <dbReference type="ARBA" id="ARBA00022725"/>
    </source>
</evidence>